<evidence type="ECO:0000256" key="1">
    <source>
        <dbReference type="SAM" id="Phobius"/>
    </source>
</evidence>
<keyword evidence="3" id="KW-1185">Reference proteome</keyword>
<dbReference type="KEGG" id="qsa:O6P43_005120"/>
<keyword evidence="1" id="KW-0472">Membrane</keyword>
<dbReference type="Proteomes" id="UP001163823">
    <property type="component" value="Chromosome 3"/>
</dbReference>
<accession>A0AAD7VGU6</accession>
<proteinExistence type="predicted"/>
<keyword evidence="1" id="KW-0812">Transmembrane</keyword>
<dbReference type="EMBL" id="JARAOO010000003">
    <property type="protein sequence ID" value="KAJ7975159.1"/>
    <property type="molecule type" value="Genomic_DNA"/>
</dbReference>
<dbReference type="AlphaFoldDB" id="A0AAD7VGU6"/>
<evidence type="ECO:0000313" key="3">
    <source>
        <dbReference type="Proteomes" id="UP001163823"/>
    </source>
</evidence>
<reference evidence="2" key="1">
    <citation type="journal article" date="2023" name="Science">
        <title>Elucidation of the pathway for biosynthesis of saponin adjuvants from the soapbark tree.</title>
        <authorList>
            <person name="Reed J."/>
            <person name="Orme A."/>
            <person name="El-Demerdash A."/>
            <person name="Owen C."/>
            <person name="Martin L.B.B."/>
            <person name="Misra R.C."/>
            <person name="Kikuchi S."/>
            <person name="Rejzek M."/>
            <person name="Martin A.C."/>
            <person name="Harkess A."/>
            <person name="Leebens-Mack J."/>
            <person name="Louveau T."/>
            <person name="Stephenson M.J."/>
            <person name="Osbourn A."/>
        </authorList>
    </citation>
    <scope>NUCLEOTIDE SEQUENCE</scope>
    <source>
        <strain evidence="2">S10</strain>
    </source>
</reference>
<keyword evidence="1" id="KW-1133">Transmembrane helix</keyword>
<name>A0AAD7VGU6_QUISA</name>
<protein>
    <submittedName>
        <fullName evidence="2">Membrane protein insertion efficiency factor like</fullName>
    </submittedName>
</protein>
<dbReference type="PANTHER" id="PTHR37199:SF2">
    <property type="entry name" value="MEMBRANE LIPOPROTEIN"/>
    <property type="match status" value="1"/>
</dbReference>
<gene>
    <name evidence="2" type="ORF">O6P43_005120</name>
</gene>
<organism evidence="2 3">
    <name type="scientific">Quillaja saponaria</name>
    <name type="common">Soap bark tree</name>
    <dbReference type="NCBI Taxonomy" id="32244"/>
    <lineage>
        <taxon>Eukaryota</taxon>
        <taxon>Viridiplantae</taxon>
        <taxon>Streptophyta</taxon>
        <taxon>Embryophyta</taxon>
        <taxon>Tracheophyta</taxon>
        <taxon>Spermatophyta</taxon>
        <taxon>Magnoliopsida</taxon>
        <taxon>eudicotyledons</taxon>
        <taxon>Gunneridae</taxon>
        <taxon>Pentapetalae</taxon>
        <taxon>rosids</taxon>
        <taxon>fabids</taxon>
        <taxon>Fabales</taxon>
        <taxon>Quillajaceae</taxon>
        <taxon>Quillaja</taxon>
    </lineage>
</organism>
<evidence type="ECO:0000313" key="2">
    <source>
        <dbReference type="EMBL" id="KAJ7975159.1"/>
    </source>
</evidence>
<comment type="caution">
    <text evidence="2">The sequence shown here is derived from an EMBL/GenBank/DDBJ whole genome shotgun (WGS) entry which is preliminary data.</text>
</comment>
<sequence length="74" mass="7561">MVRKWREVTIEEGGGVGFIGNAYLVLWVAVVTFSIVSVIIFSCADGVSKDKTSAADSDHYGAGCAAGCGADCGA</sequence>
<dbReference type="PANTHER" id="PTHR37199">
    <property type="entry name" value="TRANSMEMBRANE PROTEIN"/>
    <property type="match status" value="1"/>
</dbReference>
<feature type="transmembrane region" description="Helical" evidence="1">
    <location>
        <begin position="20"/>
        <end position="41"/>
    </location>
</feature>